<feature type="region of interest" description="Disordered" evidence="1">
    <location>
        <begin position="34"/>
        <end position="65"/>
    </location>
</feature>
<organism evidence="2 3">
    <name type="scientific">Actinophytocola xinjiangensis</name>
    <dbReference type="NCBI Taxonomy" id="485602"/>
    <lineage>
        <taxon>Bacteria</taxon>
        <taxon>Bacillati</taxon>
        <taxon>Actinomycetota</taxon>
        <taxon>Actinomycetes</taxon>
        <taxon>Pseudonocardiales</taxon>
        <taxon>Pseudonocardiaceae</taxon>
    </lineage>
</organism>
<gene>
    <name evidence="2" type="ORF">BLA60_23535</name>
</gene>
<dbReference type="Proteomes" id="UP000185696">
    <property type="component" value="Unassembled WGS sequence"/>
</dbReference>
<keyword evidence="3" id="KW-1185">Reference proteome</keyword>
<reference evidence="2 3" key="1">
    <citation type="submission" date="2016-12" db="EMBL/GenBank/DDBJ databases">
        <title>The draft genome sequence of Actinophytocola xinjiangensis.</title>
        <authorList>
            <person name="Wang W."/>
            <person name="Yuan L."/>
        </authorList>
    </citation>
    <scope>NUCLEOTIDE SEQUENCE [LARGE SCALE GENOMIC DNA]</scope>
    <source>
        <strain evidence="2 3">CGMCC 4.4663</strain>
    </source>
</reference>
<protein>
    <recommendedName>
        <fullName evidence="4">DUF3515 domain-containing protein</fullName>
    </recommendedName>
</protein>
<sequence length="200" mass="20026">MSDKQPSPVALWVAAGLVGLLLVGVVVLSQVLGGEGDGTGTGRANDGADDATTATTGPARTGPVPLVPVDAPSAGSAECAALTAALPEELPDTGDPLRRLPIAEPAPPATAAWGTDRGEPVVLRCGLSRPAELNPVSDLTVIDGVQWLTVVDPAGARTSYVVDRPVYAAVTLPPETGTGSLQQLSATIAATLAATPVEVR</sequence>
<proteinExistence type="predicted"/>
<dbReference type="InterPro" id="IPR021903">
    <property type="entry name" value="DUF3515"/>
</dbReference>
<evidence type="ECO:0008006" key="4">
    <source>
        <dbReference type="Google" id="ProtNLM"/>
    </source>
</evidence>
<accession>A0A7Z1AXJ8</accession>
<dbReference type="Pfam" id="PF12028">
    <property type="entry name" value="DUF3515"/>
    <property type="match status" value="1"/>
</dbReference>
<evidence type="ECO:0000256" key="1">
    <source>
        <dbReference type="SAM" id="MobiDB-lite"/>
    </source>
</evidence>
<evidence type="ECO:0000313" key="3">
    <source>
        <dbReference type="Proteomes" id="UP000185696"/>
    </source>
</evidence>
<name>A0A7Z1AXJ8_9PSEU</name>
<comment type="caution">
    <text evidence="2">The sequence shown here is derived from an EMBL/GenBank/DDBJ whole genome shotgun (WGS) entry which is preliminary data.</text>
</comment>
<dbReference type="RefSeq" id="WP_075135134.1">
    <property type="nucleotide sequence ID" value="NZ_MSIF01000012.1"/>
</dbReference>
<evidence type="ECO:0000313" key="2">
    <source>
        <dbReference type="EMBL" id="OLF08392.1"/>
    </source>
</evidence>
<dbReference type="AlphaFoldDB" id="A0A7Z1AXJ8"/>
<feature type="compositionally biased region" description="Low complexity" evidence="1">
    <location>
        <begin position="42"/>
        <end position="63"/>
    </location>
</feature>
<dbReference type="EMBL" id="MSIF01000012">
    <property type="protein sequence ID" value="OLF08392.1"/>
    <property type="molecule type" value="Genomic_DNA"/>
</dbReference>